<reference evidence="2" key="1">
    <citation type="journal article" date="2022" name="bioRxiv">
        <title>Deciphering the potential niche of two novel black yeast fungi from a biological soil crust based on their genomes, phenotypes, and melanin regulation.</title>
        <authorList>
            <consortium name="DOE Joint Genome Institute"/>
            <person name="Carr E.C."/>
            <person name="Barton Q."/>
            <person name="Grambo S."/>
            <person name="Sullivan M."/>
            <person name="Renfro C.M."/>
            <person name="Kuo A."/>
            <person name="Pangilinan J."/>
            <person name="Lipzen A."/>
            <person name="Keymanesh K."/>
            <person name="Savage E."/>
            <person name="Barry K."/>
            <person name="Grigoriev I.V."/>
            <person name="Riekhof W.R."/>
            <person name="Harris S.S."/>
        </authorList>
    </citation>
    <scope>NUCLEOTIDE SEQUENCE</scope>
    <source>
        <strain evidence="2">JF 03-4F</strain>
    </source>
</reference>
<evidence type="ECO:0000313" key="3">
    <source>
        <dbReference type="Proteomes" id="UP001203852"/>
    </source>
</evidence>
<dbReference type="PANTHER" id="PTHR37540">
    <property type="entry name" value="TRANSCRIPTION FACTOR (ACR-2), PUTATIVE-RELATED-RELATED"/>
    <property type="match status" value="1"/>
</dbReference>
<protein>
    <recommendedName>
        <fullName evidence="4">Transcription factor domain-containing protein</fullName>
    </recommendedName>
</protein>
<gene>
    <name evidence="2" type="ORF">EDD36DRAFT_480595</name>
</gene>
<dbReference type="PANTHER" id="PTHR37540:SF5">
    <property type="entry name" value="TRANSCRIPTION FACTOR DOMAIN-CONTAINING PROTEIN"/>
    <property type="match status" value="1"/>
</dbReference>
<organism evidence="2 3">
    <name type="scientific">Exophiala viscosa</name>
    <dbReference type="NCBI Taxonomy" id="2486360"/>
    <lineage>
        <taxon>Eukaryota</taxon>
        <taxon>Fungi</taxon>
        <taxon>Dikarya</taxon>
        <taxon>Ascomycota</taxon>
        <taxon>Pezizomycotina</taxon>
        <taxon>Eurotiomycetes</taxon>
        <taxon>Chaetothyriomycetidae</taxon>
        <taxon>Chaetothyriales</taxon>
        <taxon>Herpotrichiellaceae</taxon>
        <taxon>Exophiala</taxon>
    </lineage>
</organism>
<dbReference type="EMBL" id="MU404350">
    <property type="protein sequence ID" value="KAI1618708.1"/>
    <property type="molecule type" value="Genomic_DNA"/>
</dbReference>
<proteinExistence type="predicted"/>
<sequence>MEAECSLELPVIIFAANTTQQALNKCAINSHSARCAHLKRRQSEKKQHTPGDPKGSHIVRHRDYPEELKHQWTPSVSDLCPNTLDPFMTTAVNIDNEIRYVLLANRDWLLSFAARQYSTQHKVRGRNYTTWFTKQATTALNDESTAYGCIALYASRARFITSNHPMNASALAYRTLAMAGLQRNLGSGIVGKEEATCTTVYLLYTAELTAQEYSSAAFHARFLRSILQPPKPSQRSFNPNPGLIRGILWQDIHRAVFTYTRPILDLERWEEDFLPRSCLQSIKRNCRSLVGEHLLPQPSDLQIDYPALQDNRTRETLEEIRYYSKIAGVLSSISSVKAVKLLNDMCSRELIMVGHLLNEQLDWERDASDGVLVCSPRLYEDRIACICVMFWIRTMLQYERQALDRKMLGQYSKHLASKTMLSRIKDYFVATANDASINISAPSSRFRLWCLYVGAIAEQDLVEAENVWFDDYHNIEFVRHAKMMGIPDWSTVRDILTGFTYFEPIAPYAEFWFARFNATGSVVMEGGCGYTQCAQSDGIRATQKEEEDMSFLSARPDERHIYFRLGILDF</sequence>
<comment type="caution">
    <text evidence="2">The sequence shown here is derived from an EMBL/GenBank/DDBJ whole genome shotgun (WGS) entry which is preliminary data.</text>
</comment>
<name>A0AAN6E8I1_9EURO</name>
<accession>A0AAN6E8I1</accession>
<evidence type="ECO:0000313" key="2">
    <source>
        <dbReference type="EMBL" id="KAI1618708.1"/>
    </source>
</evidence>
<dbReference type="AlphaFoldDB" id="A0AAN6E8I1"/>
<feature type="compositionally biased region" description="Basic and acidic residues" evidence="1">
    <location>
        <begin position="44"/>
        <end position="59"/>
    </location>
</feature>
<dbReference type="Proteomes" id="UP001203852">
    <property type="component" value="Unassembled WGS sequence"/>
</dbReference>
<evidence type="ECO:0000256" key="1">
    <source>
        <dbReference type="SAM" id="MobiDB-lite"/>
    </source>
</evidence>
<feature type="region of interest" description="Disordered" evidence="1">
    <location>
        <begin position="37"/>
        <end position="59"/>
    </location>
</feature>
<keyword evidence="3" id="KW-1185">Reference proteome</keyword>
<evidence type="ECO:0008006" key="4">
    <source>
        <dbReference type="Google" id="ProtNLM"/>
    </source>
</evidence>